<proteinExistence type="predicted"/>
<dbReference type="Proteomes" id="UP000031672">
    <property type="component" value="Unassembled WGS sequence"/>
</dbReference>
<comment type="caution">
    <text evidence="2">The sequence shown here is derived from an EMBL/GenBank/DDBJ whole genome shotgun (WGS) entry which is preliminary data.</text>
</comment>
<dbReference type="STRING" id="1461322.OJ16_01380"/>
<feature type="signal peptide" evidence="1">
    <location>
        <begin position="1"/>
        <end position="20"/>
    </location>
</feature>
<evidence type="ECO:0000256" key="1">
    <source>
        <dbReference type="SAM" id="SignalP"/>
    </source>
</evidence>
<reference evidence="2 3" key="1">
    <citation type="submission" date="2014-11" db="EMBL/GenBank/DDBJ databases">
        <title>Draft Genome Sequence of Vibrio piscirenalis strains CECT 8603T and CECT 8604, two marine Gammaproteobacterium isolated from cultured gilthead sea bream (Sparus aurata).</title>
        <authorList>
            <person name="Arahal D.R."/>
            <person name="Rodrigo-Torres L."/>
            <person name="Lucena T."/>
            <person name="Pujalte M.J."/>
        </authorList>
    </citation>
    <scope>NUCLEOTIDE SEQUENCE [LARGE SCALE GENOMIC DNA]</scope>
    <source>
        <strain evidence="2 3">DCR 1-4-2</strain>
    </source>
</reference>
<accession>A0A0C2N895</accession>
<dbReference type="OrthoDB" id="6199337at2"/>
<evidence type="ECO:0000313" key="3">
    <source>
        <dbReference type="Proteomes" id="UP000031672"/>
    </source>
</evidence>
<organism evidence="2 3">
    <name type="scientific">Vibrio renipiscarius</name>
    <dbReference type="NCBI Taxonomy" id="1461322"/>
    <lineage>
        <taxon>Bacteria</taxon>
        <taxon>Pseudomonadati</taxon>
        <taxon>Pseudomonadota</taxon>
        <taxon>Gammaproteobacteria</taxon>
        <taxon>Vibrionales</taxon>
        <taxon>Vibrionaceae</taxon>
        <taxon>Vibrio</taxon>
    </lineage>
</organism>
<dbReference type="PIRSF" id="PIRSF028696">
    <property type="entry name" value="UCP028696"/>
    <property type="match status" value="1"/>
</dbReference>
<keyword evidence="3" id="KW-1185">Reference proteome</keyword>
<dbReference type="InterPro" id="IPR016896">
    <property type="entry name" value="DUF2860"/>
</dbReference>
<name>A0A0C2NRL5_9VIBR</name>
<dbReference type="EMBL" id="JTKH01000003">
    <property type="protein sequence ID" value="KII82106.1"/>
    <property type="molecule type" value="Genomic_DNA"/>
</dbReference>
<evidence type="ECO:0000313" key="2">
    <source>
        <dbReference type="EMBL" id="KII82106.1"/>
    </source>
</evidence>
<keyword evidence="1" id="KW-0732">Signal</keyword>
<dbReference type="RefSeq" id="WP_040987111.1">
    <property type="nucleotide sequence ID" value="NZ_JTKH01000003.1"/>
</dbReference>
<dbReference type="AlphaFoldDB" id="A0A0C2NRL5"/>
<gene>
    <name evidence="2" type="ORF">OJ16_01380</name>
</gene>
<dbReference type="Pfam" id="PF11059">
    <property type="entry name" value="DUF2860"/>
    <property type="match status" value="1"/>
</dbReference>
<sequence>MKTIYPILLCSAFAAAPGLAALEPEQGFSGNVSVLTVVTSNTSNLHVDQDKRQSISDLNSKGSGEVSVMPGVLGTLQYTFGDSLNKQLFMGTSRDDIVTGSLAFEVGYRQQFSSGMVFDISALPTLISGEVWDDPYAIDETRNKTDLSGNVIRMQLSQIAGSNFSVDMAAGESKVDEERSGTKGLDLTPEEQSRLTRERNYFYLKAGYRHFLVEHQALLQPSLYVTSSRPKGDAFSFVSYGGELSYARKIDKHGFALTASAALRDYDTQNPVFSQTRKDKDYGLFLAYEYTDILGYQDWALVWFVGAKTTQSNIDYYTSEQYIASIGLDYKF</sequence>
<accession>A0A0C2NRL5</accession>
<evidence type="ECO:0008006" key="4">
    <source>
        <dbReference type="Google" id="ProtNLM"/>
    </source>
</evidence>
<feature type="chain" id="PRO_5009758865" description="DUF2860 domain-containing protein" evidence="1">
    <location>
        <begin position="21"/>
        <end position="332"/>
    </location>
</feature>
<protein>
    <recommendedName>
        <fullName evidence="4">DUF2860 domain-containing protein</fullName>
    </recommendedName>
</protein>